<gene>
    <name evidence="1" type="ORF">SAMN02745225_01167</name>
</gene>
<dbReference type="InterPro" id="IPR052517">
    <property type="entry name" value="GlcG_carb_metab_protein"/>
</dbReference>
<reference evidence="2" key="1">
    <citation type="submission" date="2016-11" db="EMBL/GenBank/DDBJ databases">
        <authorList>
            <person name="Varghese N."/>
            <person name="Submissions S."/>
        </authorList>
    </citation>
    <scope>NUCLEOTIDE SEQUENCE [LARGE SCALE GENOMIC DNA]</scope>
    <source>
        <strain evidence="2">DSM 19514</strain>
    </source>
</reference>
<name>A0A1M4V243_9ACTN</name>
<dbReference type="RefSeq" id="WP_072789876.1">
    <property type="nucleotide sequence ID" value="NZ_FQUL01000013.1"/>
</dbReference>
<keyword evidence="2" id="KW-1185">Reference proteome</keyword>
<evidence type="ECO:0000313" key="2">
    <source>
        <dbReference type="Proteomes" id="UP000184295"/>
    </source>
</evidence>
<protein>
    <submittedName>
        <fullName evidence="1">Uncharacterized conserved protein GlcG, DUF336 family</fullName>
    </submittedName>
</protein>
<dbReference type="EMBL" id="FQUL01000013">
    <property type="protein sequence ID" value="SHE62933.1"/>
    <property type="molecule type" value="Genomic_DNA"/>
</dbReference>
<dbReference type="PANTHER" id="PTHR34309">
    <property type="entry name" value="SLR1406 PROTEIN"/>
    <property type="match status" value="1"/>
</dbReference>
<dbReference type="PANTHER" id="PTHR34309:SF1">
    <property type="entry name" value="PROTEIN GLCG"/>
    <property type="match status" value="1"/>
</dbReference>
<proteinExistence type="predicted"/>
<evidence type="ECO:0000313" key="1">
    <source>
        <dbReference type="EMBL" id="SHE62933.1"/>
    </source>
</evidence>
<accession>A0A1M4V243</accession>
<dbReference type="InterPro" id="IPR038084">
    <property type="entry name" value="PduO/GlcC-like_sf"/>
</dbReference>
<dbReference type="Pfam" id="PF03928">
    <property type="entry name" value="HbpS-like"/>
    <property type="match status" value="1"/>
</dbReference>
<dbReference type="Gene3D" id="3.30.450.150">
    <property type="entry name" value="Haem-degrading domain"/>
    <property type="match status" value="1"/>
</dbReference>
<sequence>MAMIRSTFSLSLEAAKVMMDAAVEEALRLGVGVCVAVVDVGANLLSFMRMDDAPLLSIDIAHNKAYSAAAFGKGTHEWYPLIEKEPALLHGLTHTERLIIFGGGLPLVVEGRTIGGVGVSGGSSDQDTQCARAAVSAFNSSLAVSLKA</sequence>
<dbReference type="SUPFAM" id="SSF143744">
    <property type="entry name" value="GlcG-like"/>
    <property type="match status" value="1"/>
</dbReference>
<dbReference type="AlphaFoldDB" id="A0A1M4V243"/>
<dbReference type="InterPro" id="IPR005624">
    <property type="entry name" value="PduO/GlcC-like"/>
</dbReference>
<dbReference type="STRING" id="1121881.SAMN02745225_01167"/>
<organism evidence="1 2">
    <name type="scientific">Ferrithrix thermotolerans DSM 19514</name>
    <dbReference type="NCBI Taxonomy" id="1121881"/>
    <lineage>
        <taxon>Bacteria</taxon>
        <taxon>Bacillati</taxon>
        <taxon>Actinomycetota</taxon>
        <taxon>Acidimicrobiia</taxon>
        <taxon>Acidimicrobiales</taxon>
        <taxon>Acidimicrobiaceae</taxon>
        <taxon>Ferrithrix</taxon>
    </lineage>
</organism>
<dbReference type="Proteomes" id="UP000184295">
    <property type="component" value="Unassembled WGS sequence"/>
</dbReference>
<dbReference type="OrthoDB" id="9778896at2"/>